<gene>
    <name evidence="11" type="ORF">POL67_30330</name>
</gene>
<keyword evidence="3" id="KW-0808">Transferase</keyword>
<evidence type="ECO:0000256" key="7">
    <source>
        <dbReference type="ARBA" id="ARBA00023014"/>
    </source>
</evidence>
<dbReference type="PANTHER" id="PTHR43409">
    <property type="entry name" value="ANAEROBIC MAGNESIUM-PROTOPORPHYRIN IX MONOMETHYL ESTER CYCLASE-RELATED"/>
    <property type="match status" value="1"/>
</dbReference>
<reference evidence="11 12" key="1">
    <citation type="submission" date="2022-11" db="EMBL/GenBank/DDBJ databases">
        <title>Minimal conservation of predation-associated metabolite biosynthetic gene clusters underscores biosynthetic potential of Myxococcota including descriptions for ten novel species: Archangium lansinium sp. nov., Myxococcus landrumus sp. nov., Nannocystis bai.</title>
        <authorList>
            <person name="Ahearne A."/>
            <person name="Stevens C."/>
            <person name="Dowd S."/>
        </authorList>
    </citation>
    <scope>NUCLEOTIDE SEQUENCE [LARGE SCALE GENOMIC DNA]</scope>
    <source>
        <strain evidence="11 12">RJM3</strain>
    </source>
</reference>
<keyword evidence="4" id="KW-0949">S-adenosyl-L-methionine</keyword>
<feature type="domain" description="Radical SAM core" evidence="10">
    <location>
        <begin position="151"/>
        <end position="390"/>
    </location>
</feature>
<evidence type="ECO:0000256" key="3">
    <source>
        <dbReference type="ARBA" id="ARBA00022679"/>
    </source>
</evidence>
<dbReference type="PROSITE" id="PS51918">
    <property type="entry name" value="RADICAL_SAM"/>
    <property type="match status" value="1"/>
</dbReference>
<evidence type="ECO:0000256" key="2">
    <source>
        <dbReference type="ARBA" id="ARBA00022603"/>
    </source>
</evidence>
<dbReference type="InterPro" id="IPR051198">
    <property type="entry name" value="BchE-like"/>
</dbReference>
<dbReference type="InterPro" id="IPR058240">
    <property type="entry name" value="rSAM_sf"/>
</dbReference>
<feature type="region of interest" description="Disordered" evidence="8">
    <location>
        <begin position="433"/>
        <end position="488"/>
    </location>
</feature>
<feature type="domain" description="B12-binding" evidence="9">
    <location>
        <begin position="1"/>
        <end position="129"/>
    </location>
</feature>
<dbReference type="Proteomes" id="UP001221411">
    <property type="component" value="Unassembled WGS sequence"/>
</dbReference>
<keyword evidence="5" id="KW-0479">Metal-binding</keyword>
<evidence type="ECO:0000313" key="11">
    <source>
        <dbReference type="EMBL" id="MDC0745668.1"/>
    </source>
</evidence>
<comment type="caution">
    <text evidence="11">The sequence shown here is derived from an EMBL/GenBank/DDBJ whole genome shotgun (WGS) entry which is preliminary data.</text>
</comment>
<feature type="compositionally biased region" description="Basic and acidic residues" evidence="8">
    <location>
        <begin position="462"/>
        <end position="475"/>
    </location>
</feature>
<dbReference type="SMART" id="SM00729">
    <property type="entry name" value="Elp3"/>
    <property type="match status" value="1"/>
</dbReference>
<keyword evidence="12" id="KW-1185">Reference proteome</keyword>
<dbReference type="InterPro" id="IPR023404">
    <property type="entry name" value="rSAM_horseshoe"/>
</dbReference>
<dbReference type="SFLD" id="SFLDS00029">
    <property type="entry name" value="Radical_SAM"/>
    <property type="match status" value="1"/>
</dbReference>
<dbReference type="Gene3D" id="3.80.30.20">
    <property type="entry name" value="tm_1862 like domain"/>
    <property type="match status" value="1"/>
</dbReference>
<dbReference type="InterPro" id="IPR034466">
    <property type="entry name" value="Methyltransferase_Class_B"/>
</dbReference>
<dbReference type="SFLD" id="SFLDG01082">
    <property type="entry name" value="B12-binding_domain_containing"/>
    <property type="match status" value="1"/>
</dbReference>
<keyword evidence="2" id="KW-0489">Methyltransferase</keyword>
<name>A0ABT5EWU0_9BACT</name>
<evidence type="ECO:0000256" key="5">
    <source>
        <dbReference type="ARBA" id="ARBA00022723"/>
    </source>
</evidence>
<protein>
    <submittedName>
        <fullName evidence="11">Radical SAM protein</fullName>
    </submittedName>
</protein>
<evidence type="ECO:0000256" key="6">
    <source>
        <dbReference type="ARBA" id="ARBA00023004"/>
    </source>
</evidence>
<dbReference type="PANTHER" id="PTHR43409:SF7">
    <property type="entry name" value="BLL1977 PROTEIN"/>
    <property type="match status" value="1"/>
</dbReference>
<dbReference type="SUPFAM" id="SSF102114">
    <property type="entry name" value="Radical SAM enzymes"/>
    <property type="match status" value="1"/>
</dbReference>
<evidence type="ECO:0000256" key="8">
    <source>
        <dbReference type="SAM" id="MobiDB-lite"/>
    </source>
</evidence>
<dbReference type="RefSeq" id="WP_271923427.1">
    <property type="nucleotide sequence ID" value="NZ_JAQNDO010000001.1"/>
</dbReference>
<accession>A0ABT5EWU0</accession>
<dbReference type="Pfam" id="PF02310">
    <property type="entry name" value="B12-binding"/>
    <property type="match status" value="1"/>
</dbReference>
<keyword evidence="7" id="KW-0411">Iron-sulfur</keyword>
<keyword evidence="6" id="KW-0408">Iron</keyword>
<dbReference type="PROSITE" id="PS51332">
    <property type="entry name" value="B12_BINDING"/>
    <property type="match status" value="1"/>
</dbReference>
<feature type="compositionally biased region" description="Low complexity" evidence="8">
    <location>
        <begin position="476"/>
        <end position="488"/>
    </location>
</feature>
<evidence type="ECO:0000256" key="1">
    <source>
        <dbReference type="ARBA" id="ARBA00001966"/>
    </source>
</evidence>
<organism evidence="11 12">
    <name type="scientific">Polyangium mundeleinium</name>
    <dbReference type="NCBI Taxonomy" id="2995306"/>
    <lineage>
        <taxon>Bacteria</taxon>
        <taxon>Pseudomonadati</taxon>
        <taxon>Myxococcota</taxon>
        <taxon>Polyangia</taxon>
        <taxon>Polyangiales</taxon>
        <taxon>Polyangiaceae</taxon>
        <taxon>Polyangium</taxon>
    </lineage>
</organism>
<evidence type="ECO:0000313" key="12">
    <source>
        <dbReference type="Proteomes" id="UP001221411"/>
    </source>
</evidence>
<dbReference type="SFLD" id="SFLDG01123">
    <property type="entry name" value="methyltransferase_(Class_B)"/>
    <property type="match status" value="1"/>
</dbReference>
<dbReference type="Pfam" id="PF04055">
    <property type="entry name" value="Radical_SAM"/>
    <property type="match status" value="1"/>
</dbReference>
<sequence>MKVRIVVDYVPRYRHGHQWHFVPPVTGIHLAAITPSEHEVEVIHEQVRPVPVDTTPDVVALSFFSGFARRAYQLADRYRALGVRVVAGGPHVSYWTEEALEHVDVVVTGEAESVWPELLRDLERGTPRRVYRGEPASLAGLPTPRYDLLEDRFLVPRVLQATRGCPFTCSFCTVPDLNPGFRVRPVDDVVRDIATTRFPRFWQDKVAWFWDDNLLVQRRWAKELLRAMVGLDRWWLTQASIDIVKDRELLDLMERSGCIGIFLGIESLDEADLRSVDKRQNRVREYRDAIERLHDRGICVMAGFISGFDDQTPEAIVATADRLNAVGVDVPFLSVLTPFRGTPLYDEYLREGRILTERDWGHYTGYGVAFRPAKMRPDELLTAHRRLWNRAFSPALVMDRLARGARQLSRGGMMLSAAMNGFYGLKQLMGNEPASPPIDGEGRIVHPDPREAPLRLSQLGVRRAEKKSAAGREEAPSAAPIASAAGLR</sequence>
<dbReference type="InterPro" id="IPR007197">
    <property type="entry name" value="rSAM"/>
</dbReference>
<dbReference type="EMBL" id="JAQNDO010000001">
    <property type="protein sequence ID" value="MDC0745668.1"/>
    <property type="molecule type" value="Genomic_DNA"/>
</dbReference>
<dbReference type="InterPro" id="IPR006638">
    <property type="entry name" value="Elp3/MiaA/NifB-like_rSAM"/>
</dbReference>
<dbReference type="CDD" id="cd02068">
    <property type="entry name" value="radical_SAM_B12_BD"/>
    <property type="match status" value="1"/>
</dbReference>
<evidence type="ECO:0000259" key="10">
    <source>
        <dbReference type="PROSITE" id="PS51918"/>
    </source>
</evidence>
<dbReference type="InterPro" id="IPR006158">
    <property type="entry name" value="Cobalamin-bd"/>
</dbReference>
<evidence type="ECO:0000259" key="9">
    <source>
        <dbReference type="PROSITE" id="PS51332"/>
    </source>
</evidence>
<proteinExistence type="predicted"/>
<feature type="compositionally biased region" description="Basic and acidic residues" evidence="8">
    <location>
        <begin position="440"/>
        <end position="453"/>
    </location>
</feature>
<comment type="cofactor">
    <cofactor evidence="1">
        <name>[4Fe-4S] cluster</name>
        <dbReference type="ChEBI" id="CHEBI:49883"/>
    </cofactor>
</comment>
<dbReference type="Gene3D" id="3.40.50.280">
    <property type="entry name" value="Cobalamin-binding domain"/>
    <property type="match status" value="1"/>
</dbReference>
<evidence type="ECO:0000256" key="4">
    <source>
        <dbReference type="ARBA" id="ARBA00022691"/>
    </source>
</evidence>